<evidence type="ECO:0000256" key="1">
    <source>
        <dbReference type="SAM" id="MobiDB-lite"/>
    </source>
</evidence>
<dbReference type="Proteomes" id="UP000582643">
    <property type="component" value="Unassembled WGS sequence"/>
</dbReference>
<feature type="region of interest" description="Disordered" evidence="1">
    <location>
        <begin position="53"/>
        <end position="102"/>
    </location>
</feature>
<sequence length="179" mass="19595">MSTTIETRRATVARLHAEGHSYRQIADQVGVSKDTVARDVRDVEAATAQAAARLARRRLPRRARPARLRRPQAPRQRRTAPLPAPAPVRDTAHDTTPPPAPAAPCVALPLSVRLVADLATLTRNGVSPEAAILHAVGYMARAYRQGWEAGLYPRNVNPVLQRHQFAPYRPSEQAANTTT</sequence>
<reference evidence="2 3" key="1">
    <citation type="submission" date="2020-08" db="EMBL/GenBank/DDBJ databases">
        <title>Genomic Encyclopedia of Type Strains, Phase III (KMG-III): the genomes of soil and plant-associated and newly described type strains.</title>
        <authorList>
            <person name="Whitman W."/>
        </authorList>
    </citation>
    <scope>NUCLEOTIDE SEQUENCE [LARGE SCALE GENOMIC DNA]</scope>
    <source>
        <strain evidence="2 3">SFB5A</strain>
    </source>
</reference>
<gene>
    <name evidence="2" type="ORF">GGE06_008451</name>
</gene>
<evidence type="ECO:0000313" key="2">
    <source>
        <dbReference type="EMBL" id="MBB4987478.1"/>
    </source>
</evidence>
<protein>
    <submittedName>
        <fullName evidence="2">DNA-binding CsgD family transcriptional regulator</fullName>
    </submittedName>
</protein>
<keyword evidence="3" id="KW-1185">Reference proteome</keyword>
<comment type="caution">
    <text evidence="2">The sequence shown here is derived from an EMBL/GenBank/DDBJ whole genome shotgun (WGS) entry which is preliminary data.</text>
</comment>
<dbReference type="AlphaFoldDB" id="A0A7W7U9S3"/>
<feature type="compositionally biased region" description="Basic residues" evidence="1">
    <location>
        <begin position="54"/>
        <end position="78"/>
    </location>
</feature>
<accession>A0A7W7U9S3</accession>
<dbReference type="Gene3D" id="1.10.10.10">
    <property type="entry name" value="Winged helix-like DNA-binding domain superfamily/Winged helix DNA-binding domain"/>
    <property type="match status" value="1"/>
</dbReference>
<name>A0A7W7U9S3_9ACTN</name>
<evidence type="ECO:0000313" key="3">
    <source>
        <dbReference type="Proteomes" id="UP000582643"/>
    </source>
</evidence>
<dbReference type="InterPro" id="IPR036388">
    <property type="entry name" value="WH-like_DNA-bd_sf"/>
</dbReference>
<organism evidence="2 3">
    <name type="scientific">Streptomyces nymphaeiformis</name>
    <dbReference type="NCBI Taxonomy" id="2663842"/>
    <lineage>
        <taxon>Bacteria</taxon>
        <taxon>Bacillati</taxon>
        <taxon>Actinomycetota</taxon>
        <taxon>Actinomycetes</taxon>
        <taxon>Kitasatosporales</taxon>
        <taxon>Streptomycetaceae</taxon>
        <taxon>Streptomyces</taxon>
    </lineage>
</organism>
<dbReference type="GO" id="GO:0003677">
    <property type="term" value="F:DNA binding"/>
    <property type="evidence" value="ECO:0007669"/>
    <property type="project" value="UniProtKB-KW"/>
</dbReference>
<dbReference type="EMBL" id="JACHJY010000023">
    <property type="protein sequence ID" value="MBB4987478.1"/>
    <property type="molecule type" value="Genomic_DNA"/>
</dbReference>
<proteinExistence type="predicted"/>
<keyword evidence="2" id="KW-0238">DNA-binding</keyword>
<dbReference type="RefSeq" id="WP_184933261.1">
    <property type="nucleotide sequence ID" value="NZ_JACHJY010000023.1"/>
</dbReference>
<dbReference type="Pfam" id="PF13384">
    <property type="entry name" value="HTH_23"/>
    <property type="match status" value="1"/>
</dbReference>